<dbReference type="EMBL" id="KE525346">
    <property type="protein sequence ID" value="KFB49600.1"/>
    <property type="molecule type" value="Genomic_DNA"/>
</dbReference>
<dbReference type="VEuPathDB" id="VectorBase:ASIC017614"/>
<keyword evidence="3" id="KW-1185">Reference proteome</keyword>
<reference evidence="1 3" key="1">
    <citation type="journal article" date="2014" name="BMC Genomics">
        <title>Genome sequence of Anopheles sinensis provides insight into genetics basis of mosquito competence for malaria parasites.</title>
        <authorList>
            <person name="Zhou D."/>
            <person name="Zhang D."/>
            <person name="Ding G."/>
            <person name="Shi L."/>
            <person name="Hou Q."/>
            <person name="Ye Y."/>
            <person name="Xu Y."/>
            <person name="Zhou H."/>
            <person name="Xiong C."/>
            <person name="Li S."/>
            <person name="Yu J."/>
            <person name="Hong S."/>
            <person name="Yu X."/>
            <person name="Zou P."/>
            <person name="Chen C."/>
            <person name="Chang X."/>
            <person name="Wang W."/>
            <person name="Lv Y."/>
            <person name="Sun Y."/>
            <person name="Ma L."/>
            <person name="Shen B."/>
            <person name="Zhu C."/>
        </authorList>
    </citation>
    <scope>NUCLEOTIDE SEQUENCE [LARGE SCALE GENOMIC DNA]</scope>
</reference>
<dbReference type="Proteomes" id="UP000030765">
    <property type="component" value="Unassembled WGS sequence"/>
</dbReference>
<proteinExistence type="predicted"/>
<gene>
    <name evidence="1" type="ORF">ZHAS_00017614</name>
</gene>
<evidence type="ECO:0000313" key="2">
    <source>
        <dbReference type="EnsemblMetazoa" id="ASIC017614-PA"/>
    </source>
</evidence>
<evidence type="ECO:0000313" key="1">
    <source>
        <dbReference type="EMBL" id="KFB49600.1"/>
    </source>
</evidence>
<accession>A0A084WHA6</accession>
<name>A0A084WHA6_ANOSI</name>
<dbReference type="EMBL" id="ATLV01023799">
    <property type="status" value="NOT_ANNOTATED_CDS"/>
    <property type="molecule type" value="Genomic_DNA"/>
</dbReference>
<reference evidence="2" key="2">
    <citation type="submission" date="2020-05" db="UniProtKB">
        <authorList>
            <consortium name="EnsemblMetazoa"/>
        </authorList>
    </citation>
    <scope>IDENTIFICATION</scope>
</reference>
<dbReference type="EnsemblMetazoa" id="ASIC017614-RA">
    <property type="protein sequence ID" value="ASIC017614-PA"/>
    <property type="gene ID" value="ASIC017614"/>
</dbReference>
<organism evidence="1">
    <name type="scientific">Anopheles sinensis</name>
    <name type="common">Mosquito</name>
    <dbReference type="NCBI Taxonomy" id="74873"/>
    <lineage>
        <taxon>Eukaryota</taxon>
        <taxon>Metazoa</taxon>
        <taxon>Ecdysozoa</taxon>
        <taxon>Arthropoda</taxon>
        <taxon>Hexapoda</taxon>
        <taxon>Insecta</taxon>
        <taxon>Pterygota</taxon>
        <taxon>Neoptera</taxon>
        <taxon>Endopterygota</taxon>
        <taxon>Diptera</taxon>
        <taxon>Nematocera</taxon>
        <taxon>Culicoidea</taxon>
        <taxon>Culicidae</taxon>
        <taxon>Anophelinae</taxon>
        <taxon>Anopheles</taxon>
    </lineage>
</organism>
<dbReference type="AlphaFoldDB" id="A0A084WHA6"/>
<protein>
    <submittedName>
        <fullName evidence="1 2">Molybdopterin biosynthesis protein</fullName>
    </submittedName>
</protein>
<sequence>MQAPHTFTDMHLRCSTFLAMPPATLLLPTVPLNTCFVRRSFQNEKLPASKQWMIPVNCPQQPDPFRPTTVILARTTTTINPS</sequence>
<evidence type="ECO:0000313" key="3">
    <source>
        <dbReference type="Proteomes" id="UP000030765"/>
    </source>
</evidence>